<organism evidence="2 3">
    <name type="scientific">Planctopirus hydrillae</name>
    <dbReference type="NCBI Taxonomy" id="1841610"/>
    <lineage>
        <taxon>Bacteria</taxon>
        <taxon>Pseudomonadati</taxon>
        <taxon>Planctomycetota</taxon>
        <taxon>Planctomycetia</taxon>
        <taxon>Planctomycetales</taxon>
        <taxon>Planctomycetaceae</taxon>
        <taxon>Planctopirus</taxon>
    </lineage>
</organism>
<sequence length="70" mass="7921">MTSLLIDNSAKRFSHTPARDHSPAGAFDAATSGNAVNQVQFTYNDFGQSIQTFQKYDCRLLKLRGTWNYF</sequence>
<dbReference type="Proteomes" id="UP000094828">
    <property type="component" value="Unassembled WGS sequence"/>
</dbReference>
<protein>
    <submittedName>
        <fullName evidence="2">Uncharacterized protein</fullName>
    </submittedName>
</protein>
<evidence type="ECO:0000313" key="3">
    <source>
        <dbReference type="Proteomes" id="UP000094828"/>
    </source>
</evidence>
<keyword evidence="3" id="KW-1185">Reference proteome</keyword>
<gene>
    <name evidence="2" type="ORF">A6X21_04965</name>
</gene>
<evidence type="ECO:0000256" key="1">
    <source>
        <dbReference type="SAM" id="MobiDB-lite"/>
    </source>
</evidence>
<name>A0A1C3EIR0_9PLAN</name>
<proteinExistence type="predicted"/>
<comment type="caution">
    <text evidence="2">The sequence shown here is derived from an EMBL/GenBank/DDBJ whole genome shotgun (WGS) entry which is preliminary data.</text>
</comment>
<feature type="region of interest" description="Disordered" evidence="1">
    <location>
        <begin position="1"/>
        <end position="29"/>
    </location>
</feature>
<reference evidence="2 3" key="1">
    <citation type="submission" date="2016-05" db="EMBL/GenBank/DDBJ databases">
        <title>Genomic and physiological characterization of Planctopirus sp. isolated from fresh water lake.</title>
        <authorList>
            <person name="Subhash Y."/>
            <person name="Ramana C."/>
        </authorList>
    </citation>
    <scope>NUCLEOTIDE SEQUENCE [LARGE SCALE GENOMIC DNA]</scope>
    <source>
        <strain evidence="2 3">JC280</strain>
    </source>
</reference>
<evidence type="ECO:0000313" key="2">
    <source>
        <dbReference type="EMBL" id="ODA33117.1"/>
    </source>
</evidence>
<dbReference type="AlphaFoldDB" id="A0A1C3EIR0"/>
<dbReference type="EMBL" id="LYDR01000058">
    <property type="protein sequence ID" value="ODA33117.1"/>
    <property type="molecule type" value="Genomic_DNA"/>
</dbReference>
<accession>A0A1C3EIR0</accession>